<dbReference type="VEuPathDB" id="VectorBase:PHUM004110"/>
<dbReference type="GeneID" id="8233386"/>
<evidence type="ECO:0000256" key="1">
    <source>
        <dbReference type="ARBA" id="ARBA00004604"/>
    </source>
</evidence>
<dbReference type="PANTHER" id="PTHR12933">
    <property type="entry name" value="ORF PROTEIN-RELATED"/>
    <property type="match status" value="1"/>
</dbReference>
<evidence type="ECO:0000259" key="8">
    <source>
        <dbReference type="Pfam" id="PF22916"/>
    </source>
</evidence>
<dbReference type="CTD" id="8233386"/>
<feature type="compositionally biased region" description="Basic and acidic residues" evidence="6">
    <location>
        <begin position="133"/>
        <end position="143"/>
    </location>
</feature>
<dbReference type="Gene3D" id="3.40.50.300">
    <property type="entry name" value="P-loop containing nucleotide triphosphate hydrolases"/>
    <property type="match status" value="1"/>
</dbReference>
<feature type="compositionally biased region" description="Polar residues" evidence="6">
    <location>
        <begin position="72"/>
        <end position="86"/>
    </location>
</feature>
<dbReference type="GO" id="GO:0034511">
    <property type="term" value="F:U3 snoRNA binding"/>
    <property type="evidence" value="ECO:0007669"/>
    <property type="project" value="InterPro"/>
</dbReference>
<evidence type="ECO:0000256" key="2">
    <source>
        <dbReference type="ARBA" id="ARBA00009223"/>
    </source>
</evidence>
<evidence type="ECO:0000256" key="3">
    <source>
        <dbReference type="ARBA" id="ARBA00023242"/>
    </source>
</evidence>
<dbReference type="InterPro" id="IPR010678">
    <property type="entry name" value="UTP25"/>
</dbReference>
<dbReference type="InParanoid" id="E0V952"/>
<dbReference type="HOGENOM" id="CLU_018705_1_0_1"/>
<feature type="compositionally biased region" description="Acidic residues" evidence="6">
    <location>
        <begin position="57"/>
        <end position="66"/>
    </location>
</feature>
<name>E0V952_PEDHC</name>
<dbReference type="FunCoup" id="E0V952">
    <property type="interactions" value="2013"/>
</dbReference>
<dbReference type="GO" id="GO:0032040">
    <property type="term" value="C:small-subunit processome"/>
    <property type="evidence" value="ECO:0007669"/>
    <property type="project" value="TreeGrafter"/>
</dbReference>
<comment type="similarity">
    <text evidence="2">Belongs to the UTP25 family.</text>
</comment>
<evidence type="ECO:0000256" key="5">
    <source>
        <dbReference type="ARBA" id="ARBA00032325"/>
    </source>
</evidence>
<dbReference type="eggNOG" id="KOG2340">
    <property type="taxonomic scope" value="Eukaryota"/>
</dbReference>
<dbReference type="InterPro" id="IPR027417">
    <property type="entry name" value="P-loop_NTPase"/>
</dbReference>
<comment type="subcellular location">
    <subcellularLocation>
        <location evidence="1">Nucleus</location>
        <location evidence="1">Nucleolus</location>
    </subcellularLocation>
</comment>
<accession>E0V952</accession>
<protein>
    <recommendedName>
        <fullName evidence="4">U3 small nucleolar RNA-associated protein 25 homolog</fullName>
    </recommendedName>
    <alternativeName>
        <fullName evidence="5">UTP25 small subunit processor component</fullName>
    </alternativeName>
</protein>
<feature type="domain" description="UTP25 NTP hydrolase-like" evidence="8">
    <location>
        <begin position="297"/>
        <end position="561"/>
    </location>
</feature>
<feature type="domain" description="UTP25 C-terminal" evidence="7">
    <location>
        <begin position="572"/>
        <end position="759"/>
    </location>
</feature>
<reference evidence="10" key="3">
    <citation type="submission" date="2020-05" db="UniProtKB">
        <authorList>
            <consortium name="EnsemblMetazoa"/>
        </authorList>
    </citation>
    <scope>IDENTIFICATION</scope>
    <source>
        <strain evidence="10">USDA</strain>
    </source>
</reference>
<keyword evidence="3" id="KW-0539">Nucleus</keyword>
<dbReference type="EMBL" id="AAZO01000048">
    <property type="status" value="NOT_ANNOTATED_CDS"/>
    <property type="molecule type" value="Genomic_DNA"/>
</dbReference>
<dbReference type="Pfam" id="PF22916">
    <property type="entry name" value="UTP25_NTPase-like"/>
    <property type="match status" value="1"/>
</dbReference>
<feature type="region of interest" description="Disordered" evidence="6">
    <location>
        <begin position="56"/>
        <end position="103"/>
    </location>
</feature>
<dbReference type="EnsemblMetazoa" id="PHUM004110-RA">
    <property type="protein sequence ID" value="PHUM004110-PA"/>
    <property type="gene ID" value="PHUM004110"/>
</dbReference>
<dbReference type="GO" id="GO:0000462">
    <property type="term" value="P:maturation of SSU-rRNA from tricistronic rRNA transcript (SSU-rRNA, 5.8S rRNA, LSU-rRNA)"/>
    <property type="evidence" value="ECO:0007669"/>
    <property type="project" value="TreeGrafter"/>
</dbReference>
<keyword evidence="11" id="KW-1185">Reference proteome</keyword>
<dbReference type="EMBL" id="DS234988">
    <property type="protein sequence ID" value="EEB09908.1"/>
    <property type="molecule type" value="Genomic_DNA"/>
</dbReference>
<dbReference type="GO" id="GO:0019843">
    <property type="term" value="F:rRNA binding"/>
    <property type="evidence" value="ECO:0007669"/>
    <property type="project" value="TreeGrafter"/>
</dbReference>
<evidence type="ECO:0000313" key="10">
    <source>
        <dbReference type="EnsemblMetazoa" id="PHUM004110-PA"/>
    </source>
</evidence>
<sequence length="762" mass="89499">MGRNKIQKKKKEKKNFKKFATKNPKKKFQTFRDIKHSEQYAEYKLKLENEKKKVEIVEEEDEEPDNDPVSLLLSTFKNNTSKSQENVAIDSEEDSSDESKLSDDDMHAADEFAEGLENNKKQNESDLQLDHIDNSLNDCHNESIEDYNESDNDSIKSNDENEIDLDNEEAIEAETNDKNDPFCVHLNYDLPESLIESLTSVPMNVKTDKMYWPSLHNLKVEIPSSNSEKFNQLNSEMVSINNDVEYAKEYESPVLIKSVDYSKLYIKTQIHKNIEEANKLCEFTPLQKEIFSIINNYQDLYYCNRNLNNGEEIRFIYCLHSVNHILKTRLKILHHNNKLYKTIRDLPPDEYRDQGLVRPKVVIIVPFRNSCLRIVNTMCSILLPDKKSNIINKKRFYDEFKGSELHMPKKNPKPEDYEQLFKGNIDDNFRIGLNFTRKSIKLYSDFYSSDIIIASPLGLRMVIGAEGDKERDFDFLASVEILILDQAEVFLMQNWDHLLLIFEHLHIQPKESHGVDFSRVRSWALNGWTKYYRQTLLFSSFPFTELNAIFNRRCFNYGGKIRVANPVEDGSICRVVVPLSHIYQRFETDSAVNSLDDRFKYFTEKILPQFKDPIMTGVLIYVPSYFDYVRIRNYLKQSDYNFVQICEYSKDSKVARARDMFFHNEVRILLYSERFHFYRRITVKGIRHLVFYQLPIMPNFYSELCNLMQDANQNKFLSNDSLMTVTVLYCKYDVHQLGNVVKTSRAGKMLSSDKNIHMFSTG</sequence>
<dbReference type="OrthoDB" id="10264378at2759"/>
<reference evidence="9" key="2">
    <citation type="submission" date="2007-04" db="EMBL/GenBank/DDBJ databases">
        <title>The genome of the human body louse.</title>
        <authorList>
            <consortium name="The Human Body Louse Genome Consortium"/>
            <person name="Kirkness E."/>
            <person name="Walenz B."/>
            <person name="Hass B."/>
            <person name="Bruggner R."/>
            <person name="Strausberg R."/>
        </authorList>
    </citation>
    <scope>NUCLEOTIDE SEQUENCE</scope>
    <source>
        <strain evidence="9">USDA</strain>
    </source>
</reference>
<dbReference type="AlphaFoldDB" id="E0V952"/>
<dbReference type="STRING" id="121224.E0V952"/>
<dbReference type="RefSeq" id="XP_002422646.1">
    <property type="nucleotide sequence ID" value="XM_002422601.1"/>
</dbReference>
<evidence type="ECO:0000256" key="6">
    <source>
        <dbReference type="SAM" id="MobiDB-lite"/>
    </source>
</evidence>
<dbReference type="InterPro" id="IPR053940">
    <property type="entry name" value="UTP25_NTPase-like"/>
</dbReference>
<organism>
    <name type="scientific">Pediculus humanus subsp. corporis</name>
    <name type="common">Body louse</name>
    <dbReference type="NCBI Taxonomy" id="121224"/>
    <lineage>
        <taxon>Eukaryota</taxon>
        <taxon>Metazoa</taxon>
        <taxon>Ecdysozoa</taxon>
        <taxon>Arthropoda</taxon>
        <taxon>Hexapoda</taxon>
        <taxon>Insecta</taxon>
        <taxon>Pterygota</taxon>
        <taxon>Neoptera</taxon>
        <taxon>Paraneoptera</taxon>
        <taxon>Psocodea</taxon>
        <taxon>Troctomorpha</taxon>
        <taxon>Phthiraptera</taxon>
        <taxon>Anoplura</taxon>
        <taxon>Pediculidae</taxon>
        <taxon>Pediculus</taxon>
    </lineage>
</organism>
<dbReference type="PANTHER" id="PTHR12933:SF0">
    <property type="entry name" value="U3 SMALL NUCLEOLAR RNA-ASSOCIATED PROTEIN 25 HOMOLOG"/>
    <property type="match status" value="1"/>
</dbReference>
<evidence type="ECO:0000259" key="7">
    <source>
        <dbReference type="Pfam" id="PF06862"/>
    </source>
</evidence>
<dbReference type="Proteomes" id="UP000009046">
    <property type="component" value="Unassembled WGS sequence"/>
</dbReference>
<reference evidence="9" key="1">
    <citation type="submission" date="2007-04" db="EMBL/GenBank/DDBJ databases">
        <title>Annotation of Pediculus humanus corporis strain USDA.</title>
        <authorList>
            <person name="Kirkness E."/>
            <person name="Hannick L."/>
            <person name="Hass B."/>
            <person name="Bruggner R."/>
            <person name="Lawson D."/>
            <person name="Bidwell S."/>
            <person name="Joardar V."/>
            <person name="Caler E."/>
            <person name="Walenz B."/>
            <person name="Inman J."/>
            <person name="Schobel S."/>
            <person name="Galinsky K."/>
            <person name="Amedeo P."/>
            <person name="Strausberg R."/>
        </authorList>
    </citation>
    <scope>NUCLEOTIDE SEQUENCE</scope>
    <source>
        <strain evidence="9">USDA</strain>
    </source>
</reference>
<feature type="region of interest" description="Disordered" evidence="6">
    <location>
        <begin position="133"/>
        <end position="159"/>
    </location>
</feature>
<gene>
    <name evidence="10" type="primary">8233386</name>
    <name evidence="9" type="ORF">Phum_PHUM004110</name>
</gene>
<evidence type="ECO:0000313" key="9">
    <source>
        <dbReference type="EMBL" id="EEB09908.1"/>
    </source>
</evidence>
<evidence type="ECO:0000313" key="11">
    <source>
        <dbReference type="Proteomes" id="UP000009046"/>
    </source>
</evidence>
<proteinExistence type="inferred from homology"/>
<dbReference type="KEGG" id="phu:Phum_PHUM004110"/>
<dbReference type="OMA" id="QDRGDTF"/>
<dbReference type="InterPro" id="IPR053939">
    <property type="entry name" value="UTP25_C"/>
</dbReference>
<evidence type="ECO:0000256" key="4">
    <source>
        <dbReference type="ARBA" id="ARBA00024421"/>
    </source>
</evidence>
<dbReference type="Pfam" id="PF06862">
    <property type="entry name" value="Utp25_C"/>
    <property type="match status" value="1"/>
</dbReference>